<protein>
    <submittedName>
        <fullName evidence="2">Uncharacterized protein</fullName>
    </submittedName>
</protein>
<dbReference type="CDD" id="cd22886">
    <property type="entry name" value="ANKRD27_zf2"/>
    <property type="match status" value="1"/>
</dbReference>
<reference evidence="2" key="1">
    <citation type="submission" date="2020-11" db="EMBL/GenBank/DDBJ databases">
        <authorList>
            <person name="Tran Van P."/>
        </authorList>
    </citation>
    <scope>NUCLEOTIDE SEQUENCE</scope>
</reference>
<feature type="repeat" description="ANK" evidence="1">
    <location>
        <begin position="230"/>
        <end position="251"/>
    </location>
</feature>
<sequence>MFTLELAAYGISSIGDELPESHFRTLNDKQVHIVNCLVTIEQTYEDAFLNKIIRNLSDIQLRDLDVRADLYDTVPQARQELARVDGYSTALAAIEHIKSGILLGPSAPEAQFAYECQQFNDGQEMLRDNSIKRKNSDSKSSCIDYFFEQSLCDTTPTVHSCDDRGFTALHVASLFGRPIIVDFLINCGSNVNASDYSGSTPLHYAAAKGHQNALLLLIHSEAKLDLPDSDGNTPLHLSANNGHEGCVKALLYFAEHLGMRLNTNVANIHGDVPLHHAARWGYSGIVQILLEHGASPTIENKRKLTPMDFAHSLHVSKLLLNAMKTNQVPINQLSLNSSDQNVEIKHMNKNLEIAAANGPNSSLNGDGKITYSSDIKSLCHPLCMCEKCIPNTEDKDESDGEIETGNAGNNSVLNVNVCNPEGFTPLHVATMHGRTEMVRLLLDANAHPNVTTRTKGATPLHLACQNQRSQVVRLLLQSGNCDIDLVDTRGNTALHYCCFTGNARLVELVLKFGPRLNIKNMDGKSPVEEAEEKMYLTIVRLLKGGQPMSLV</sequence>
<evidence type="ECO:0000256" key="1">
    <source>
        <dbReference type="PROSITE-ProRule" id="PRU00023"/>
    </source>
</evidence>
<dbReference type="GO" id="GO:0030133">
    <property type="term" value="C:transport vesicle"/>
    <property type="evidence" value="ECO:0007669"/>
    <property type="project" value="TreeGrafter"/>
</dbReference>
<dbReference type="PANTHER" id="PTHR24170">
    <property type="entry name" value="ANKYRIN REPEAT DOMAIN-CONTAINING PROTEIN 27"/>
    <property type="match status" value="1"/>
</dbReference>
<feature type="repeat" description="ANK" evidence="1">
    <location>
        <begin position="269"/>
        <end position="301"/>
    </location>
</feature>
<evidence type="ECO:0000313" key="2">
    <source>
        <dbReference type="EMBL" id="CAD7458068.1"/>
    </source>
</evidence>
<dbReference type="GO" id="GO:0043005">
    <property type="term" value="C:neuron projection"/>
    <property type="evidence" value="ECO:0007669"/>
    <property type="project" value="TreeGrafter"/>
</dbReference>
<dbReference type="EMBL" id="OE002059">
    <property type="protein sequence ID" value="CAD7458068.1"/>
    <property type="molecule type" value="Genomic_DNA"/>
</dbReference>
<dbReference type="InterPro" id="IPR002110">
    <property type="entry name" value="Ankyrin_rpt"/>
</dbReference>
<feature type="repeat" description="ANK" evidence="1">
    <location>
        <begin position="455"/>
        <end position="479"/>
    </location>
</feature>
<dbReference type="GO" id="GO:0005770">
    <property type="term" value="C:late endosome"/>
    <property type="evidence" value="ECO:0007669"/>
    <property type="project" value="TreeGrafter"/>
</dbReference>
<name>A0A7R9NVS4_9NEOP</name>
<feature type="repeat" description="ANK" evidence="1">
    <location>
        <begin position="421"/>
        <end position="453"/>
    </location>
</feature>
<dbReference type="SUPFAM" id="SSF48403">
    <property type="entry name" value="Ankyrin repeat"/>
    <property type="match status" value="2"/>
</dbReference>
<dbReference type="InterPro" id="IPR036770">
    <property type="entry name" value="Ankyrin_rpt-contain_sf"/>
</dbReference>
<dbReference type="GO" id="GO:0005886">
    <property type="term" value="C:plasma membrane"/>
    <property type="evidence" value="ECO:0007669"/>
    <property type="project" value="TreeGrafter"/>
</dbReference>
<dbReference type="Pfam" id="PF12796">
    <property type="entry name" value="Ank_2"/>
    <property type="match status" value="2"/>
</dbReference>
<dbReference type="Pfam" id="PF00023">
    <property type="entry name" value="Ank"/>
    <property type="match status" value="1"/>
</dbReference>
<dbReference type="PROSITE" id="PS50297">
    <property type="entry name" value="ANK_REP_REGION"/>
    <property type="match status" value="7"/>
</dbReference>
<dbReference type="PROSITE" id="PS50088">
    <property type="entry name" value="ANK_REPEAT"/>
    <property type="match status" value="7"/>
</dbReference>
<feature type="repeat" description="ANK" evidence="1">
    <location>
        <begin position="489"/>
        <end position="521"/>
    </location>
</feature>
<dbReference type="GO" id="GO:0097422">
    <property type="term" value="C:tubular endosome"/>
    <property type="evidence" value="ECO:0007669"/>
    <property type="project" value="TreeGrafter"/>
</dbReference>
<dbReference type="PANTHER" id="PTHR24170:SF2">
    <property type="entry name" value="ANKYRIN REPEAT DOMAIN-CONTAINING PROTEIN 27"/>
    <property type="match status" value="1"/>
</dbReference>
<feature type="repeat" description="ANK" evidence="1">
    <location>
        <begin position="197"/>
        <end position="229"/>
    </location>
</feature>
<dbReference type="GO" id="GO:0048812">
    <property type="term" value="P:neuron projection morphogenesis"/>
    <property type="evidence" value="ECO:0007669"/>
    <property type="project" value="TreeGrafter"/>
</dbReference>
<keyword evidence="1" id="KW-0040">ANK repeat</keyword>
<dbReference type="GO" id="GO:0045022">
    <property type="term" value="P:early endosome to late endosome transport"/>
    <property type="evidence" value="ECO:0007669"/>
    <property type="project" value="TreeGrafter"/>
</dbReference>
<dbReference type="Pfam" id="PF13857">
    <property type="entry name" value="Ank_5"/>
    <property type="match status" value="1"/>
</dbReference>
<feature type="repeat" description="ANK" evidence="1">
    <location>
        <begin position="164"/>
        <end position="196"/>
    </location>
</feature>
<dbReference type="GO" id="GO:0005085">
    <property type="term" value="F:guanyl-nucleotide exchange factor activity"/>
    <property type="evidence" value="ECO:0007669"/>
    <property type="project" value="TreeGrafter"/>
</dbReference>
<dbReference type="PRINTS" id="PR01415">
    <property type="entry name" value="ANKYRIN"/>
</dbReference>
<dbReference type="Gene3D" id="1.25.40.20">
    <property type="entry name" value="Ankyrin repeat-containing domain"/>
    <property type="match status" value="5"/>
</dbReference>
<dbReference type="GO" id="GO:0000149">
    <property type="term" value="F:SNARE binding"/>
    <property type="evidence" value="ECO:0007669"/>
    <property type="project" value="TreeGrafter"/>
</dbReference>
<dbReference type="InterPro" id="IPR051248">
    <property type="entry name" value="UPF0507/Ank_repeat_27"/>
</dbReference>
<gene>
    <name evidence="2" type="ORF">TTEB3V08_LOCUS6054</name>
</gene>
<dbReference type="SMART" id="SM00248">
    <property type="entry name" value="ANK"/>
    <property type="match status" value="7"/>
</dbReference>
<proteinExistence type="predicted"/>
<accession>A0A7R9NVS4</accession>
<dbReference type="GO" id="GO:0005769">
    <property type="term" value="C:early endosome"/>
    <property type="evidence" value="ECO:0007669"/>
    <property type="project" value="TreeGrafter"/>
</dbReference>
<dbReference type="AlphaFoldDB" id="A0A7R9NVS4"/>
<organism evidence="2">
    <name type="scientific">Timema tahoe</name>
    <dbReference type="NCBI Taxonomy" id="61484"/>
    <lineage>
        <taxon>Eukaryota</taxon>
        <taxon>Metazoa</taxon>
        <taxon>Ecdysozoa</taxon>
        <taxon>Arthropoda</taxon>
        <taxon>Hexapoda</taxon>
        <taxon>Insecta</taxon>
        <taxon>Pterygota</taxon>
        <taxon>Neoptera</taxon>
        <taxon>Polyneoptera</taxon>
        <taxon>Phasmatodea</taxon>
        <taxon>Timematodea</taxon>
        <taxon>Timematoidea</taxon>
        <taxon>Timematidae</taxon>
        <taxon>Timema</taxon>
    </lineage>
</organism>